<comment type="caution">
    <text evidence="1">The sequence shown here is derived from an EMBL/GenBank/DDBJ whole genome shotgun (WGS) entry which is preliminary data.</text>
</comment>
<dbReference type="InterPro" id="IPR032675">
    <property type="entry name" value="LRR_dom_sf"/>
</dbReference>
<evidence type="ECO:0000313" key="2">
    <source>
        <dbReference type="Proteomes" id="UP001153069"/>
    </source>
</evidence>
<dbReference type="SUPFAM" id="SSF52047">
    <property type="entry name" value="RNI-like"/>
    <property type="match status" value="1"/>
</dbReference>
<dbReference type="Proteomes" id="UP001153069">
    <property type="component" value="Unassembled WGS sequence"/>
</dbReference>
<dbReference type="AlphaFoldDB" id="A0A9N8EWI4"/>
<organism evidence="1 2">
    <name type="scientific">Seminavis robusta</name>
    <dbReference type="NCBI Taxonomy" id="568900"/>
    <lineage>
        <taxon>Eukaryota</taxon>
        <taxon>Sar</taxon>
        <taxon>Stramenopiles</taxon>
        <taxon>Ochrophyta</taxon>
        <taxon>Bacillariophyta</taxon>
        <taxon>Bacillariophyceae</taxon>
        <taxon>Bacillariophycidae</taxon>
        <taxon>Naviculales</taxon>
        <taxon>Naviculaceae</taxon>
        <taxon>Seminavis</taxon>
    </lineage>
</organism>
<sequence>MSSRSLYVVLEHRSDAEFCDYLQSLQRQQRPRTMNVFSDFQWIQTGQIIRGDQRRALFCALGKMASQLKHLQIDLLCDLYIPDEEVDALEFNLIHTDENENENTATVQDSNSDDDDEGAVLIQKLQVLPCSILTRLLQQAPLLESLSLKELWLSGSTQELDDLVHCLTTHPTLHKVDLRWKLTGGRRHHHARILDPLIAGICRMPQLTHVNLMIPHWSNELALLANTSSSLITTVQLTVESMECHPDGLAQLLRDWKQQPPTSLRRLELSAFSILHHAGTALLDLLHHNAHLEHLAVVDHNIFGTSSQQQSSLQSTNEDPPSFAHKLVAALETNTALKHLQMISRASCRRGRNTKKSAGRPLFARLLEQSNLTLQHVDIAHHEGLYFSAPVLSCAGGQRREDALDFYLRLNQEGYRRRLLKNTNHPTTDHNNHHNNNNDNEWYRAVKYYQQDTASLFALLQACPSVLSSLTPETATASTREL</sequence>
<accession>A0A9N8EWI4</accession>
<proteinExistence type="predicted"/>
<gene>
    <name evidence="1" type="ORF">SEMRO_1811_G299220.1</name>
</gene>
<protein>
    <submittedName>
        <fullName evidence="1">Uncharacterized protein</fullName>
    </submittedName>
</protein>
<evidence type="ECO:0000313" key="1">
    <source>
        <dbReference type="EMBL" id="CAB9526334.1"/>
    </source>
</evidence>
<keyword evidence="2" id="KW-1185">Reference proteome</keyword>
<dbReference type="EMBL" id="CAICTM010001809">
    <property type="protein sequence ID" value="CAB9526334.1"/>
    <property type="molecule type" value="Genomic_DNA"/>
</dbReference>
<name>A0A9N8EWI4_9STRA</name>
<dbReference type="Gene3D" id="3.80.10.10">
    <property type="entry name" value="Ribonuclease Inhibitor"/>
    <property type="match status" value="1"/>
</dbReference>
<reference evidence="1" key="1">
    <citation type="submission" date="2020-06" db="EMBL/GenBank/DDBJ databases">
        <authorList>
            <consortium name="Plant Systems Biology data submission"/>
        </authorList>
    </citation>
    <scope>NUCLEOTIDE SEQUENCE</scope>
    <source>
        <strain evidence="1">D6</strain>
    </source>
</reference>